<gene>
    <name evidence="1" type="ORF">ANE_LOCUS14860</name>
</gene>
<accession>A0A565BSS6</accession>
<evidence type="ECO:0000313" key="2">
    <source>
        <dbReference type="Proteomes" id="UP000489600"/>
    </source>
</evidence>
<keyword evidence="2" id="KW-1185">Reference proteome</keyword>
<comment type="caution">
    <text evidence="1">The sequence shown here is derived from an EMBL/GenBank/DDBJ whole genome shotgun (WGS) entry which is preliminary data.</text>
</comment>
<reference evidence="1" key="1">
    <citation type="submission" date="2019-07" db="EMBL/GenBank/DDBJ databases">
        <authorList>
            <person name="Dittberner H."/>
        </authorList>
    </citation>
    <scope>NUCLEOTIDE SEQUENCE [LARGE SCALE GENOMIC DNA]</scope>
</reference>
<sequence length="115" mass="13385">MNGYDKYLMRSYVNKAYHFDLFNTVEELSPSFGVLIYHRFANFVLQWITIPFKVLGMRPDLDLEHSITSTIVEDCWIAALCTRNMNVIDDDGLGIWRFHFGITAFDTHDVSVNDD</sequence>
<protein>
    <submittedName>
        <fullName evidence="1">Uncharacterized protein</fullName>
    </submittedName>
</protein>
<dbReference type="AlphaFoldDB" id="A0A565BSS6"/>
<name>A0A565BSS6_9BRAS</name>
<organism evidence="1 2">
    <name type="scientific">Arabis nemorensis</name>
    <dbReference type="NCBI Taxonomy" id="586526"/>
    <lineage>
        <taxon>Eukaryota</taxon>
        <taxon>Viridiplantae</taxon>
        <taxon>Streptophyta</taxon>
        <taxon>Embryophyta</taxon>
        <taxon>Tracheophyta</taxon>
        <taxon>Spermatophyta</taxon>
        <taxon>Magnoliopsida</taxon>
        <taxon>eudicotyledons</taxon>
        <taxon>Gunneridae</taxon>
        <taxon>Pentapetalae</taxon>
        <taxon>rosids</taxon>
        <taxon>malvids</taxon>
        <taxon>Brassicales</taxon>
        <taxon>Brassicaceae</taxon>
        <taxon>Arabideae</taxon>
        <taxon>Arabis</taxon>
    </lineage>
</organism>
<dbReference type="Proteomes" id="UP000489600">
    <property type="component" value="Unassembled WGS sequence"/>
</dbReference>
<proteinExistence type="predicted"/>
<dbReference type="EMBL" id="CABITT030000005">
    <property type="protein sequence ID" value="VVB04416.1"/>
    <property type="molecule type" value="Genomic_DNA"/>
</dbReference>
<evidence type="ECO:0000313" key="1">
    <source>
        <dbReference type="EMBL" id="VVB04416.1"/>
    </source>
</evidence>